<dbReference type="STRING" id="54.SAMN02745121_03308"/>
<dbReference type="NCBIfam" id="TIGR02232">
    <property type="entry name" value="myxo_disulf_rpt"/>
    <property type="match status" value="3"/>
</dbReference>
<proteinExistence type="predicted"/>
<dbReference type="InterPro" id="IPR016187">
    <property type="entry name" value="CTDL_fold"/>
</dbReference>
<evidence type="ECO:0000256" key="1">
    <source>
        <dbReference type="ARBA" id="ARBA00022729"/>
    </source>
</evidence>
<reference evidence="6" key="1">
    <citation type="submission" date="2016-10" db="EMBL/GenBank/DDBJ databases">
        <authorList>
            <person name="Varghese N."/>
            <person name="Submissions S."/>
        </authorList>
    </citation>
    <scope>NUCLEOTIDE SEQUENCE [LARGE SCALE GENOMIC DNA]</scope>
    <source>
        <strain evidence="6">ATCC 25963</strain>
    </source>
</reference>
<accession>A0A1I1YI19</accession>
<feature type="compositionally biased region" description="Low complexity" evidence="4">
    <location>
        <begin position="8"/>
        <end position="26"/>
    </location>
</feature>
<dbReference type="Proteomes" id="UP000199400">
    <property type="component" value="Unassembled WGS sequence"/>
</dbReference>
<protein>
    <submittedName>
        <fullName evidence="5">Myxococcus cysteine-rich repeat-containing protein</fullName>
    </submittedName>
</protein>
<dbReference type="SUPFAM" id="SSF56436">
    <property type="entry name" value="C-type lectin-like"/>
    <property type="match status" value="1"/>
</dbReference>
<dbReference type="EMBL" id="FOMX01000010">
    <property type="protein sequence ID" value="SFE18962.1"/>
    <property type="molecule type" value="Genomic_DNA"/>
</dbReference>
<evidence type="ECO:0000313" key="6">
    <source>
        <dbReference type="Proteomes" id="UP000199400"/>
    </source>
</evidence>
<keyword evidence="1" id="KW-0732">Signal</keyword>
<keyword evidence="3" id="KW-1015">Disulfide bond</keyword>
<dbReference type="RefSeq" id="WP_245913740.1">
    <property type="nucleotide sequence ID" value="NZ_FOMX01000010.1"/>
</dbReference>
<dbReference type="InterPro" id="IPR011936">
    <property type="entry name" value="Myxo_disulph_rpt"/>
</dbReference>
<dbReference type="Pfam" id="PF13948">
    <property type="entry name" value="DUF4215"/>
    <property type="match status" value="3"/>
</dbReference>
<feature type="region of interest" description="Disordered" evidence="4">
    <location>
        <begin position="1"/>
        <end position="28"/>
    </location>
</feature>
<dbReference type="Gene3D" id="3.10.100.10">
    <property type="entry name" value="Mannose-Binding Protein A, subunit A"/>
    <property type="match status" value="1"/>
</dbReference>
<dbReference type="InterPro" id="IPR016186">
    <property type="entry name" value="C-type_lectin-like/link_sf"/>
</dbReference>
<keyword evidence="2" id="KW-0677">Repeat</keyword>
<name>A0A1I1YI19_9BACT</name>
<sequence>MELSTTDTTGLPVPTSTSPTGVPTTSDDAPVCGNGVLEEGEECDDGNLEVRDACLPTCKNAACGDGIVWTGMEECDDGNGVDDSCTNGCAMGGCGDGIVWIGQEECDDGNQSNDDACTNLCQKIECGDGELQGDEACDDGNTIDEDDCSNECVASRYVFITSLRFNGDLKQHTEQQYYVDVDDAFTGLDRADALCEAVAEHGNLPSRLPWRAWLSDDTGSPSTRFDTSFAGYYRLLDGTPVTKGFAGLAIIPLLNAINVGESGPIPDGAGAAWTNTNPDGTVTDMMNHCENWSQGGQLIVKSFIGMVDSTDETWTNYDEMISCAAGLHLYCFQDVSAP</sequence>
<evidence type="ECO:0000256" key="3">
    <source>
        <dbReference type="ARBA" id="ARBA00023157"/>
    </source>
</evidence>
<gene>
    <name evidence="5" type="ORF">SAMN02745121_03308</name>
</gene>
<evidence type="ECO:0000256" key="2">
    <source>
        <dbReference type="ARBA" id="ARBA00022737"/>
    </source>
</evidence>
<evidence type="ECO:0000313" key="5">
    <source>
        <dbReference type="EMBL" id="SFE18962.1"/>
    </source>
</evidence>
<keyword evidence="6" id="KW-1185">Reference proteome</keyword>
<evidence type="ECO:0000256" key="4">
    <source>
        <dbReference type="SAM" id="MobiDB-lite"/>
    </source>
</evidence>
<organism evidence="5 6">
    <name type="scientific">Nannocystis exedens</name>
    <dbReference type="NCBI Taxonomy" id="54"/>
    <lineage>
        <taxon>Bacteria</taxon>
        <taxon>Pseudomonadati</taxon>
        <taxon>Myxococcota</taxon>
        <taxon>Polyangia</taxon>
        <taxon>Nannocystales</taxon>
        <taxon>Nannocystaceae</taxon>
        <taxon>Nannocystis</taxon>
    </lineage>
</organism>
<dbReference type="AlphaFoldDB" id="A0A1I1YI19"/>